<evidence type="ECO:0000259" key="4">
    <source>
        <dbReference type="Pfam" id="PF00535"/>
    </source>
</evidence>
<proteinExistence type="inferred from homology"/>
<dbReference type="CDD" id="cd04179">
    <property type="entry name" value="DPM_DPG-synthase_like"/>
    <property type="match status" value="1"/>
</dbReference>
<dbReference type="GO" id="GO:0004582">
    <property type="term" value="F:dolichyl-phosphate beta-D-mannosyltransferase activity"/>
    <property type="evidence" value="ECO:0007669"/>
    <property type="project" value="InterPro"/>
</dbReference>
<evidence type="ECO:0000256" key="1">
    <source>
        <dbReference type="ARBA" id="ARBA00006739"/>
    </source>
</evidence>
<dbReference type="GO" id="GO:0009247">
    <property type="term" value="P:glycolipid biosynthetic process"/>
    <property type="evidence" value="ECO:0007669"/>
    <property type="project" value="TreeGrafter"/>
</dbReference>
<dbReference type="GO" id="GO:0016020">
    <property type="term" value="C:membrane"/>
    <property type="evidence" value="ECO:0007669"/>
    <property type="project" value="GOC"/>
</dbReference>
<protein>
    <submittedName>
        <fullName evidence="5">Dolichol-phosphate mannosyltransferase</fullName>
    </submittedName>
</protein>
<name>A0A285ZZB9_9SPHI</name>
<keyword evidence="3 5" id="KW-0808">Transferase</keyword>
<feature type="domain" description="Glycosyltransferase 2-like" evidence="4">
    <location>
        <begin position="3"/>
        <end position="164"/>
    </location>
</feature>
<evidence type="ECO:0000256" key="3">
    <source>
        <dbReference type="ARBA" id="ARBA00022679"/>
    </source>
</evidence>
<dbReference type="Pfam" id="PF00535">
    <property type="entry name" value="Glycos_transf_2"/>
    <property type="match status" value="1"/>
</dbReference>
<dbReference type="InterPro" id="IPR001173">
    <property type="entry name" value="Glyco_trans_2-like"/>
</dbReference>
<keyword evidence="2 5" id="KW-0328">Glycosyltransferase</keyword>
<keyword evidence="6" id="KW-1185">Reference proteome</keyword>
<dbReference type="SUPFAM" id="SSF53448">
    <property type="entry name" value="Nucleotide-diphospho-sugar transferases"/>
    <property type="match status" value="1"/>
</dbReference>
<comment type="similarity">
    <text evidence="1">Belongs to the glycosyltransferase 2 family.</text>
</comment>
<dbReference type="OrthoDB" id="9810303at2"/>
<accession>A0A285ZZB9</accession>
<dbReference type="Proteomes" id="UP000219281">
    <property type="component" value="Unassembled WGS sequence"/>
</dbReference>
<evidence type="ECO:0000256" key="2">
    <source>
        <dbReference type="ARBA" id="ARBA00022676"/>
    </source>
</evidence>
<dbReference type="EMBL" id="OCMT01000002">
    <property type="protein sequence ID" value="SOD14988.1"/>
    <property type="molecule type" value="Genomic_DNA"/>
</dbReference>
<dbReference type="InterPro" id="IPR029044">
    <property type="entry name" value="Nucleotide-diphossugar_trans"/>
</dbReference>
<gene>
    <name evidence="5" type="ORF">SAMN06297358_1956</name>
</gene>
<dbReference type="Gene3D" id="3.90.550.10">
    <property type="entry name" value="Spore Coat Polysaccharide Biosynthesis Protein SpsA, Chain A"/>
    <property type="match status" value="1"/>
</dbReference>
<dbReference type="AlphaFoldDB" id="A0A285ZZB9"/>
<evidence type="ECO:0000313" key="6">
    <source>
        <dbReference type="Proteomes" id="UP000219281"/>
    </source>
</evidence>
<dbReference type="PANTHER" id="PTHR43398:SF1">
    <property type="entry name" value="DOLICHOL-PHOSPHATE MANNOSYLTRANSFERASE SUBUNIT 1"/>
    <property type="match status" value="1"/>
</dbReference>
<dbReference type="InterPro" id="IPR039528">
    <property type="entry name" value="DPM1-like"/>
</dbReference>
<reference evidence="6" key="1">
    <citation type="submission" date="2017-09" db="EMBL/GenBank/DDBJ databases">
        <authorList>
            <person name="Varghese N."/>
            <person name="Submissions S."/>
        </authorList>
    </citation>
    <scope>NUCLEOTIDE SEQUENCE [LARGE SCALE GENOMIC DNA]</scope>
    <source>
        <strain evidence="6">CGMCC 1.12803</strain>
    </source>
</reference>
<dbReference type="PANTHER" id="PTHR43398">
    <property type="entry name" value="DOLICHOL-PHOSPHATE MANNOSYLTRANSFERASE SUBUNIT 1"/>
    <property type="match status" value="1"/>
</dbReference>
<evidence type="ECO:0000313" key="5">
    <source>
        <dbReference type="EMBL" id="SOD14988.1"/>
    </source>
</evidence>
<organism evidence="5 6">
    <name type="scientific">Pedobacter xixiisoli</name>
    <dbReference type="NCBI Taxonomy" id="1476464"/>
    <lineage>
        <taxon>Bacteria</taxon>
        <taxon>Pseudomonadati</taxon>
        <taxon>Bacteroidota</taxon>
        <taxon>Sphingobacteriia</taxon>
        <taxon>Sphingobacteriales</taxon>
        <taxon>Sphingobacteriaceae</taxon>
        <taxon>Pedobacter</taxon>
    </lineage>
</organism>
<sequence length="232" mass="26492">MANEEKDFHAFTSSLIEVLDLLKHGKVYLIVDNASKDNTLQLCKQLSAADDRFATVWVPENRNVVDAYLAGYKEALKHKHEIIIEMDAGLSHDPRALPMFLRVLNEGNECAFGSRFINGGSMAESNWRRAFLSKFGTILSNVLLGTSMYDMTSGYQGFHANIVERFVEHGLLSKAHFYQTELRYLLRKSRYAEIPIHYRAPSPSISKKAIRNSIDVLFHYFVLRLKFKSKAV</sequence>